<evidence type="ECO:0000313" key="3">
    <source>
        <dbReference type="Proteomes" id="UP001390339"/>
    </source>
</evidence>
<evidence type="ECO:0000259" key="1">
    <source>
        <dbReference type="Pfam" id="PF20150"/>
    </source>
</evidence>
<reference evidence="2 3" key="1">
    <citation type="journal article" date="2024" name="IMA Fungus">
        <title>Apiospora arundinis, a panoply of carbohydrate-active enzymes and secondary metabolites.</title>
        <authorList>
            <person name="Sorensen T."/>
            <person name="Petersen C."/>
            <person name="Muurmann A.T."/>
            <person name="Christiansen J.V."/>
            <person name="Brundto M.L."/>
            <person name="Overgaard C.K."/>
            <person name="Boysen A.T."/>
            <person name="Wollenberg R.D."/>
            <person name="Larsen T.O."/>
            <person name="Sorensen J.L."/>
            <person name="Nielsen K.L."/>
            <person name="Sondergaard T.E."/>
        </authorList>
    </citation>
    <scope>NUCLEOTIDE SEQUENCE [LARGE SCALE GENOMIC DNA]</scope>
    <source>
        <strain evidence="2 3">AAU 773</strain>
    </source>
</reference>
<keyword evidence="3" id="KW-1185">Reference proteome</keyword>
<dbReference type="InterPro" id="IPR045518">
    <property type="entry name" value="2EXR"/>
</dbReference>
<protein>
    <recommendedName>
        <fullName evidence="1">2EXR domain-containing protein</fullName>
    </recommendedName>
</protein>
<evidence type="ECO:0000313" key="2">
    <source>
        <dbReference type="EMBL" id="KAK8867639.1"/>
    </source>
</evidence>
<name>A0ABR2ISR2_9PEZI</name>
<dbReference type="Proteomes" id="UP001390339">
    <property type="component" value="Unassembled WGS sequence"/>
</dbReference>
<comment type="caution">
    <text evidence="2">The sequence shown here is derived from an EMBL/GenBank/DDBJ whole genome shotgun (WGS) entry which is preliminary data.</text>
</comment>
<proteinExistence type="predicted"/>
<feature type="domain" description="2EXR" evidence="1">
    <location>
        <begin position="9"/>
        <end position="97"/>
    </location>
</feature>
<dbReference type="EMBL" id="JAPCWZ010000004">
    <property type="protein sequence ID" value="KAK8867639.1"/>
    <property type="molecule type" value="Genomic_DNA"/>
</dbReference>
<sequence>MSNQGHCGFFSRLPAELRLQVWEEAILAEHTPRVVPLVRNTRQVVVTDELLRTLSNRFFTVCRDSRQVAERVYDEEVVVINRVGRVGHIRVSTHHDIFFTSAWQLTLNIHIYGPASLFLITPSPLSRAALGRIRQVMEHHMSQMYSVTRVNPVFDRSVFSSVRVCYIRLEYQRMTVARIAALLGGPGPYTDVDLLRYYCRPCLYERRTLPEEDTEEESSGSD</sequence>
<organism evidence="2 3">
    <name type="scientific">Apiospora arundinis</name>
    <dbReference type="NCBI Taxonomy" id="335852"/>
    <lineage>
        <taxon>Eukaryota</taxon>
        <taxon>Fungi</taxon>
        <taxon>Dikarya</taxon>
        <taxon>Ascomycota</taxon>
        <taxon>Pezizomycotina</taxon>
        <taxon>Sordariomycetes</taxon>
        <taxon>Xylariomycetidae</taxon>
        <taxon>Amphisphaeriales</taxon>
        <taxon>Apiosporaceae</taxon>
        <taxon>Apiospora</taxon>
    </lineage>
</organism>
<gene>
    <name evidence="2" type="ORF">PGQ11_006217</name>
</gene>
<accession>A0ABR2ISR2</accession>
<dbReference type="Pfam" id="PF20150">
    <property type="entry name" value="2EXR"/>
    <property type="match status" value="1"/>
</dbReference>